<sequence>MTDSPEQSPRGVDTTVPHSARVWNHWLGGKDNYKVDQELSARFCEVFPGIVDLARTSRYFLVRTVRYLAEEAGVRQFLDIGTGLPTADNTHQVAQRCAPESKVVYVDNDPLVLAHARALLTSTPEGTTQYIDADLHDPDRILRIAGETLDFSQPVALTMMQTVGHVADYAEARALVDRLMAALPSGSYLALNDSVDTHKANAEATARYNDSGAVPYQLRSHEQIAGFFTGLELVEPGVVALAHWRPDFAEISDPAETGAVGGVGRKP</sequence>
<dbReference type="EMBL" id="CP031320">
    <property type="protein sequence ID" value="AXK32494.1"/>
    <property type="molecule type" value="Genomic_DNA"/>
</dbReference>
<dbReference type="Proteomes" id="UP000254425">
    <property type="component" value="Chromosome"/>
</dbReference>
<reference evidence="1 2" key="1">
    <citation type="submission" date="2018-07" db="EMBL/GenBank/DDBJ databases">
        <title>Draft genome of the type strain Streptomyces armeniacus ATCC 15676.</title>
        <authorList>
            <person name="Labana P."/>
            <person name="Gosse J.T."/>
            <person name="Boddy C.N."/>
        </authorList>
    </citation>
    <scope>NUCLEOTIDE SEQUENCE [LARGE SCALE GENOMIC DNA]</scope>
    <source>
        <strain evidence="1 2">ATCC 15676</strain>
    </source>
</reference>
<dbReference type="AlphaFoldDB" id="A0A345XLH8"/>
<dbReference type="InterPro" id="IPR029063">
    <property type="entry name" value="SAM-dependent_MTases_sf"/>
</dbReference>
<keyword evidence="1" id="KW-0808">Transferase</keyword>
<keyword evidence="1" id="KW-0489">Methyltransferase</keyword>
<evidence type="ECO:0000313" key="1">
    <source>
        <dbReference type="EMBL" id="AXK32494.1"/>
    </source>
</evidence>
<organism evidence="1 2">
    <name type="scientific">Streptomyces armeniacus</name>
    <dbReference type="NCBI Taxonomy" id="83291"/>
    <lineage>
        <taxon>Bacteria</taxon>
        <taxon>Bacillati</taxon>
        <taxon>Actinomycetota</taxon>
        <taxon>Actinomycetes</taxon>
        <taxon>Kitasatosporales</taxon>
        <taxon>Streptomycetaceae</taxon>
        <taxon>Streptomyces</taxon>
    </lineage>
</organism>
<dbReference type="InterPro" id="IPR006764">
    <property type="entry name" value="SAM_dep_MeTrfase_SAV2177_type"/>
</dbReference>
<dbReference type="Gene3D" id="3.40.50.150">
    <property type="entry name" value="Vaccinia Virus protein VP39"/>
    <property type="match status" value="1"/>
</dbReference>
<dbReference type="SUPFAM" id="SSF53335">
    <property type="entry name" value="S-adenosyl-L-methionine-dependent methyltransferases"/>
    <property type="match status" value="1"/>
</dbReference>
<evidence type="ECO:0000313" key="2">
    <source>
        <dbReference type="Proteomes" id="UP000254425"/>
    </source>
</evidence>
<proteinExistence type="predicted"/>
<dbReference type="PIRSF" id="PIRSF017393">
    <property type="entry name" value="MTase_SAV2177"/>
    <property type="match status" value="1"/>
</dbReference>
<keyword evidence="2" id="KW-1185">Reference proteome</keyword>
<dbReference type="KEGG" id="sarm:DVA86_07345"/>
<protein>
    <submittedName>
        <fullName evidence="1">SAM-dependent methyltransferase</fullName>
    </submittedName>
</protein>
<dbReference type="GO" id="GO:0008168">
    <property type="term" value="F:methyltransferase activity"/>
    <property type="evidence" value="ECO:0007669"/>
    <property type="project" value="UniProtKB-KW"/>
</dbReference>
<dbReference type="Pfam" id="PF04672">
    <property type="entry name" value="Methyltransf_19"/>
    <property type="match status" value="1"/>
</dbReference>
<accession>A0A345XLH8</accession>
<name>A0A345XLH8_9ACTN</name>
<dbReference type="RefSeq" id="WP_208876739.1">
    <property type="nucleotide sequence ID" value="NZ_CP031320.1"/>
</dbReference>
<gene>
    <name evidence="1" type="ORF">DVA86_07345</name>
</gene>
<dbReference type="GO" id="GO:0032259">
    <property type="term" value="P:methylation"/>
    <property type="evidence" value="ECO:0007669"/>
    <property type="project" value="UniProtKB-KW"/>
</dbReference>